<dbReference type="Gene3D" id="1.10.10.60">
    <property type="entry name" value="Homeodomain-like"/>
    <property type="match status" value="1"/>
</dbReference>
<dbReference type="PRINTS" id="PR00455">
    <property type="entry name" value="HTHTETR"/>
</dbReference>
<dbReference type="EMBL" id="JAXIVS010000015">
    <property type="protein sequence ID" value="MDY7231710.1"/>
    <property type="molecule type" value="Genomic_DNA"/>
</dbReference>
<keyword evidence="2 4" id="KW-0238">DNA-binding</keyword>
<dbReference type="PANTHER" id="PTHR30055:SF238">
    <property type="entry name" value="MYCOFACTOCIN BIOSYNTHESIS TRANSCRIPTIONAL REGULATOR MFTR-RELATED"/>
    <property type="match status" value="1"/>
</dbReference>
<sequence length="215" mass="23905">MKAKESPPDLESLQERKQRLVRANIAELALAPLIERGFDAVTIDDLAKAAGISRRTFFRYFATKEEVVTSEFDEAGTSLLAAFRLRPRDEQPLLSLRFAIGSVIERLASAPERTRALMRLIRRTPSLRGRFLVTQDEWRDQLTAAIVERLPRGPKSPMLARLTATVSMGAVDAAMTTWAESNDRDISAVADEAFEALSAVVMAATHTVQGRKSHR</sequence>
<comment type="caution">
    <text evidence="6">The sequence shown here is derived from an EMBL/GenBank/DDBJ whole genome shotgun (WGS) entry which is preliminary data.</text>
</comment>
<evidence type="ECO:0000256" key="1">
    <source>
        <dbReference type="ARBA" id="ARBA00023015"/>
    </source>
</evidence>
<dbReference type="InterPro" id="IPR041347">
    <property type="entry name" value="MftR_C"/>
</dbReference>
<feature type="domain" description="HTH tetR-type" evidence="5">
    <location>
        <begin position="19"/>
        <end position="79"/>
    </location>
</feature>
<evidence type="ECO:0000313" key="7">
    <source>
        <dbReference type="Proteomes" id="UP001291309"/>
    </source>
</evidence>
<gene>
    <name evidence="6" type="ORF">SYV04_35310</name>
</gene>
<evidence type="ECO:0000256" key="2">
    <source>
        <dbReference type="ARBA" id="ARBA00023125"/>
    </source>
</evidence>
<protein>
    <submittedName>
        <fullName evidence="6">TetR family transcriptional regulator</fullName>
    </submittedName>
</protein>
<feature type="DNA-binding region" description="H-T-H motif" evidence="4">
    <location>
        <begin position="42"/>
        <end position="61"/>
    </location>
</feature>
<keyword evidence="1" id="KW-0805">Transcription regulation</keyword>
<dbReference type="PROSITE" id="PS50977">
    <property type="entry name" value="HTH_TETR_2"/>
    <property type="match status" value="1"/>
</dbReference>
<evidence type="ECO:0000256" key="4">
    <source>
        <dbReference type="PROSITE-ProRule" id="PRU00335"/>
    </source>
</evidence>
<dbReference type="PROSITE" id="PS01081">
    <property type="entry name" value="HTH_TETR_1"/>
    <property type="match status" value="1"/>
</dbReference>
<keyword evidence="3" id="KW-0804">Transcription</keyword>
<dbReference type="InterPro" id="IPR001647">
    <property type="entry name" value="HTH_TetR"/>
</dbReference>
<evidence type="ECO:0000313" key="6">
    <source>
        <dbReference type="EMBL" id="MDY7231710.1"/>
    </source>
</evidence>
<reference evidence="6 7" key="1">
    <citation type="submission" date="2023-12" db="EMBL/GenBank/DDBJ databases">
        <title>the genome sequence of Hyalangium sp. s54d21.</title>
        <authorList>
            <person name="Zhang X."/>
        </authorList>
    </citation>
    <scope>NUCLEOTIDE SEQUENCE [LARGE SCALE GENOMIC DNA]</scope>
    <source>
        <strain evidence="7">s54d21</strain>
    </source>
</reference>
<dbReference type="SUPFAM" id="SSF46689">
    <property type="entry name" value="Homeodomain-like"/>
    <property type="match status" value="1"/>
</dbReference>
<dbReference type="InterPro" id="IPR009057">
    <property type="entry name" value="Homeodomain-like_sf"/>
</dbReference>
<dbReference type="InterPro" id="IPR050109">
    <property type="entry name" value="HTH-type_TetR-like_transc_reg"/>
</dbReference>
<dbReference type="Gene3D" id="1.10.357.10">
    <property type="entry name" value="Tetracycline Repressor, domain 2"/>
    <property type="match status" value="1"/>
</dbReference>
<dbReference type="Pfam" id="PF00440">
    <property type="entry name" value="TetR_N"/>
    <property type="match status" value="1"/>
</dbReference>
<dbReference type="RefSeq" id="WP_321550416.1">
    <property type="nucleotide sequence ID" value="NZ_JAXIVS010000015.1"/>
</dbReference>
<keyword evidence="7" id="KW-1185">Reference proteome</keyword>
<dbReference type="Proteomes" id="UP001291309">
    <property type="component" value="Unassembled WGS sequence"/>
</dbReference>
<dbReference type="InterPro" id="IPR023772">
    <property type="entry name" value="DNA-bd_HTH_TetR-type_CS"/>
</dbReference>
<dbReference type="Pfam" id="PF17754">
    <property type="entry name" value="TetR_C_14"/>
    <property type="match status" value="1"/>
</dbReference>
<proteinExistence type="predicted"/>
<dbReference type="PANTHER" id="PTHR30055">
    <property type="entry name" value="HTH-TYPE TRANSCRIPTIONAL REGULATOR RUTR"/>
    <property type="match status" value="1"/>
</dbReference>
<organism evidence="6 7">
    <name type="scientific">Hyalangium rubrum</name>
    <dbReference type="NCBI Taxonomy" id="3103134"/>
    <lineage>
        <taxon>Bacteria</taxon>
        <taxon>Pseudomonadati</taxon>
        <taxon>Myxococcota</taxon>
        <taxon>Myxococcia</taxon>
        <taxon>Myxococcales</taxon>
        <taxon>Cystobacterineae</taxon>
        <taxon>Archangiaceae</taxon>
        <taxon>Hyalangium</taxon>
    </lineage>
</organism>
<accession>A0ABU5HE06</accession>
<evidence type="ECO:0000259" key="5">
    <source>
        <dbReference type="PROSITE" id="PS50977"/>
    </source>
</evidence>
<evidence type="ECO:0000256" key="3">
    <source>
        <dbReference type="ARBA" id="ARBA00023163"/>
    </source>
</evidence>
<name>A0ABU5HE06_9BACT</name>